<proteinExistence type="predicted"/>
<evidence type="ECO:0000313" key="2">
    <source>
        <dbReference type="EMBL" id="MFC4676551.1"/>
    </source>
</evidence>
<evidence type="ECO:0000313" key="3">
    <source>
        <dbReference type="Proteomes" id="UP001596023"/>
    </source>
</evidence>
<sequence>MRTTTIIAPKNRTHSKQRRVAQRHPVGDTQLQKEITEVGKPVNGFLTTVFKPFYEADVNPMFQPDSYHYLYDSAKNCAGLFGENFVLDPEPRNFEAICDKLNSLLPNDLEVRLFEKNNKIRLKIIDNLADNLLYYIPCKIIDETQGVFRNILIEFFRLLQDKQRMTPLLESQHFEMWKEEVESYCENTGEEPEDIWMELVKRYIEGDISQTLNLVDQKPEFDVYSLRALIDHYKPASAKEKKILSGMRKGLKLLRTGKVLLHYTNAPRHHSDEYPVDADETFMIIYDDDLILENLIEYMNNYAYESGYEFFSSVNRTVTPRTKGLFKPDKFVIEFLEWINDFSYVLYNG</sequence>
<gene>
    <name evidence="2" type="ORF">ACFO6W_22990</name>
</gene>
<name>A0ABV9L3K4_9BACT</name>
<dbReference type="Proteomes" id="UP001596023">
    <property type="component" value="Unassembled WGS sequence"/>
</dbReference>
<dbReference type="EMBL" id="JBHSGN010000144">
    <property type="protein sequence ID" value="MFC4676551.1"/>
    <property type="molecule type" value="Genomic_DNA"/>
</dbReference>
<accession>A0ABV9L3K4</accession>
<comment type="caution">
    <text evidence="2">The sequence shown here is derived from an EMBL/GenBank/DDBJ whole genome shotgun (WGS) entry which is preliminary data.</text>
</comment>
<organism evidence="2 3">
    <name type="scientific">Dysgonomonas termitidis</name>
    <dbReference type="NCBI Taxonomy" id="1516126"/>
    <lineage>
        <taxon>Bacteria</taxon>
        <taxon>Pseudomonadati</taxon>
        <taxon>Bacteroidota</taxon>
        <taxon>Bacteroidia</taxon>
        <taxon>Bacteroidales</taxon>
        <taxon>Dysgonomonadaceae</taxon>
        <taxon>Dysgonomonas</taxon>
    </lineage>
</organism>
<reference evidence="3" key="1">
    <citation type="journal article" date="2019" name="Int. J. Syst. Evol. Microbiol.">
        <title>The Global Catalogue of Microorganisms (GCM) 10K type strain sequencing project: providing services to taxonomists for standard genome sequencing and annotation.</title>
        <authorList>
            <consortium name="The Broad Institute Genomics Platform"/>
            <consortium name="The Broad Institute Genome Sequencing Center for Infectious Disease"/>
            <person name="Wu L."/>
            <person name="Ma J."/>
        </authorList>
    </citation>
    <scope>NUCLEOTIDE SEQUENCE [LARGE SCALE GENOMIC DNA]</scope>
    <source>
        <strain evidence="3">CCUG 66188</strain>
    </source>
</reference>
<protein>
    <submittedName>
        <fullName evidence="2">Uncharacterized protein</fullName>
    </submittedName>
</protein>
<evidence type="ECO:0000256" key="1">
    <source>
        <dbReference type="SAM" id="MobiDB-lite"/>
    </source>
</evidence>
<dbReference type="RefSeq" id="WP_380000907.1">
    <property type="nucleotide sequence ID" value="NZ_JBHSGN010000144.1"/>
</dbReference>
<feature type="compositionally biased region" description="Basic residues" evidence="1">
    <location>
        <begin position="11"/>
        <end position="22"/>
    </location>
</feature>
<feature type="region of interest" description="Disordered" evidence="1">
    <location>
        <begin position="1"/>
        <end position="27"/>
    </location>
</feature>
<keyword evidence="3" id="KW-1185">Reference proteome</keyword>